<proteinExistence type="predicted"/>
<sequence length="181" mass="19634">MRISVRGDSGGVQVRMHLDRQRWRWLTTRILLAVSAAQGVVIGFWAVVLPHSFYEDFPGLGMHWIAADGPYNHHLTTDVGAFFLALGVVAAAAAYLNTGNAARLAGLGWLVFAVPHFLYHVTHHPTAMPTGSYVLSVIATVLLAILATAVLVIAPRGAQLPDPDPINLRFRRRGTGARPAR</sequence>
<dbReference type="EMBL" id="CP046172">
    <property type="protein sequence ID" value="QIS10192.1"/>
    <property type="molecule type" value="Genomic_DNA"/>
</dbReference>
<feature type="transmembrane region" description="Helical" evidence="1">
    <location>
        <begin position="30"/>
        <end position="54"/>
    </location>
</feature>
<organism evidence="2 3">
    <name type="scientific">Nocardia arthritidis</name>
    <dbReference type="NCBI Taxonomy" id="228602"/>
    <lineage>
        <taxon>Bacteria</taxon>
        <taxon>Bacillati</taxon>
        <taxon>Actinomycetota</taxon>
        <taxon>Actinomycetes</taxon>
        <taxon>Mycobacteriales</taxon>
        <taxon>Nocardiaceae</taxon>
        <taxon>Nocardia</taxon>
    </lineage>
</organism>
<dbReference type="RefSeq" id="WP_238847196.1">
    <property type="nucleotide sequence ID" value="NZ_CP046172.1"/>
</dbReference>
<evidence type="ECO:0000256" key="1">
    <source>
        <dbReference type="SAM" id="Phobius"/>
    </source>
</evidence>
<feature type="transmembrane region" description="Helical" evidence="1">
    <location>
        <begin position="133"/>
        <end position="154"/>
    </location>
</feature>
<gene>
    <name evidence="2" type="ORF">F5544_11500</name>
</gene>
<keyword evidence="1" id="KW-0472">Membrane</keyword>
<keyword evidence="1" id="KW-0812">Transmembrane</keyword>
<reference evidence="2 3" key="1">
    <citation type="journal article" date="2019" name="ACS Chem. Biol.">
        <title>Identification and Mobilization of a Cryptic Antibiotic Biosynthesis Gene Locus from a Human-Pathogenic Nocardia Isolate.</title>
        <authorList>
            <person name="Herisse M."/>
            <person name="Ishida K."/>
            <person name="Porter J.L."/>
            <person name="Howden B."/>
            <person name="Hertweck C."/>
            <person name="Stinear T.P."/>
            <person name="Pidot S.J."/>
        </authorList>
    </citation>
    <scope>NUCLEOTIDE SEQUENCE [LARGE SCALE GENOMIC DNA]</scope>
    <source>
        <strain evidence="2 3">AUSMDU00012717</strain>
    </source>
</reference>
<dbReference type="KEGG" id="nah:F5544_11500"/>
<evidence type="ECO:0000313" key="2">
    <source>
        <dbReference type="EMBL" id="QIS10192.1"/>
    </source>
</evidence>
<name>A0A6G9YAF7_9NOCA</name>
<keyword evidence="3" id="KW-1185">Reference proteome</keyword>
<accession>A0A6G9YAF7</accession>
<dbReference type="AlphaFoldDB" id="A0A6G9YAF7"/>
<protein>
    <recommendedName>
        <fullName evidence="4">DUF4383 domain-containing protein</fullName>
    </recommendedName>
</protein>
<feature type="transmembrane region" description="Helical" evidence="1">
    <location>
        <begin position="104"/>
        <end position="121"/>
    </location>
</feature>
<keyword evidence="1" id="KW-1133">Transmembrane helix</keyword>
<dbReference type="Proteomes" id="UP000503540">
    <property type="component" value="Chromosome"/>
</dbReference>
<evidence type="ECO:0008006" key="4">
    <source>
        <dbReference type="Google" id="ProtNLM"/>
    </source>
</evidence>
<feature type="transmembrane region" description="Helical" evidence="1">
    <location>
        <begin position="79"/>
        <end position="97"/>
    </location>
</feature>
<evidence type="ECO:0000313" key="3">
    <source>
        <dbReference type="Proteomes" id="UP000503540"/>
    </source>
</evidence>